<dbReference type="GeneTree" id="ENSGT00900000143181"/>
<reference evidence="1 2" key="2">
    <citation type="journal article" date="2018" name="Annu Rev Anim Biosci">
        <title>Bat Biology, Genomes, and the Bat1K Project: To Generate Chromosome-Level Genomes for All Living Bat Species.</title>
        <authorList>
            <person name="Teeling E.C."/>
            <person name="Vernes S.C."/>
            <person name="Davalos L.M."/>
            <person name="Ray D.A."/>
            <person name="Gilbert M.T.P."/>
            <person name="Myers E."/>
        </authorList>
    </citation>
    <scope>NUCLEOTIDE SEQUENCE</scope>
</reference>
<sequence>MTWSPPDGSLISGFHLEESFWPEGHKTPGIIPHIALRGTWTGSPGRWCCWQCRCIPQRLCTGCSSGSGMTLGRGCAPPCARPESAGRERRTRPSLVCDPSHILSPLSANVYHHRNSGVSKTENGIQFMSSSLAYVPRLVWARTTKVPQGDFAWRV</sequence>
<evidence type="ECO:0000313" key="2">
    <source>
        <dbReference type="Proteomes" id="UP000472240"/>
    </source>
</evidence>
<reference evidence="1" key="5">
    <citation type="submission" date="2025-09" db="UniProtKB">
        <authorList>
            <consortium name="Ensembl"/>
        </authorList>
    </citation>
    <scope>IDENTIFICATION</scope>
</reference>
<dbReference type="AlphaFoldDB" id="A0A671F7U9"/>
<dbReference type="Ensembl" id="ENSRFET00010023490.1">
    <property type="protein sequence ID" value="ENSRFEP00010021585.1"/>
    <property type="gene ID" value="ENSRFEG00010014452.1"/>
</dbReference>
<reference evidence="1" key="4">
    <citation type="submission" date="2025-08" db="UniProtKB">
        <authorList>
            <consortium name="Ensembl"/>
        </authorList>
    </citation>
    <scope>IDENTIFICATION</scope>
</reference>
<proteinExistence type="predicted"/>
<organism evidence="1 2">
    <name type="scientific">Rhinolophus ferrumequinum</name>
    <name type="common">Greater horseshoe bat</name>
    <dbReference type="NCBI Taxonomy" id="59479"/>
    <lineage>
        <taxon>Eukaryota</taxon>
        <taxon>Metazoa</taxon>
        <taxon>Chordata</taxon>
        <taxon>Craniata</taxon>
        <taxon>Vertebrata</taxon>
        <taxon>Euteleostomi</taxon>
        <taxon>Mammalia</taxon>
        <taxon>Eutheria</taxon>
        <taxon>Laurasiatheria</taxon>
        <taxon>Chiroptera</taxon>
        <taxon>Yinpterochiroptera</taxon>
        <taxon>Rhinolophoidea</taxon>
        <taxon>Rhinolophidae</taxon>
        <taxon>Rhinolophinae</taxon>
        <taxon>Rhinolophus</taxon>
    </lineage>
</organism>
<name>A0A671F7U9_RHIFE</name>
<reference evidence="1 2" key="1">
    <citation type="journal article" date="2015" name="Annu Rev Anim Biosci">
        <title>The Genome 10K Project: a way forward.</title>
        <authorList>
            <person name="Koepfli K.P."/>
            <person name="Paten B."/>
            <person name="O'Brien S.J."/>
            <person name="Koepfli K.P."/>
            <person name="Paten B."/>
            <person name="Antunes A."/>
            <person name="Belov K."/>
            <person name="Bustamante C."/>
            <person name="Castoe T.A."/>
            <person name="Clawson H."/>
            <person name="Crawford A.J."/>
            <person name="Diekhans M."/>
            <person name="Distel D."/>
            <person name="Durbin R."/>
            <person name="Earl D."/>
            <person name="Fujita M.K."/>
            <person name="Gamble T."/>
            <person name="Georges A."/>
            <person name="Gemmell N."/>
            <person name="Gilbert M.T."/>
            <person name="Graves J.M."/>
            <person name="Green R.E."/>
            <person name="Hickey G."/>
            <person name="Jarvis E.D."/>
            <person name="Johnson W."/>
            <person name="Komissarov A."/>
            <person name="Korf I."/>
            <person name="Kuhn R."/>
            <person name="Larkin D.M."/>
            <person name="Lewin H."/>
            <person name="Lopez J.V."/>
            <person name="Ma J."/>
            <person name="Marques-Bonet T."/>
            <person name="Miller W."/>
            <person name="Murphy R."/>
            <person name="Pevzner P."/>
            <person name="Shapiro B."/>
            <person name="Steiner C."/>
            <person name="Tamazian G."/>
            <person name="Venkatesh B."/>
            <person name="Wang J."/>
            <person name="Wayne R."/>
            <person name="Wiley E."/>
            <person name="Yang H."/>
            <person name="Zhang G."/>
            <person name="Haussler D."/>
            <person name="Ryder O."/>
            <person name="O'Brien S.J."/>
        </authorList>
    </citation>
    <scope>NUCLEOTIDE SEQUENCE</scope>
</reference>
<protein>
    <submittedName>
        <fullName evidence="1">Uncharacterized protein</fullName>
    </submittedName>
</protein>
<dbReference type="Proteomes" id="UP000472240">
    <property type="component" value="Chromosome 11"/>
</dbReference>
<keyword evidence="2" id="KW-1185">Reference proteome</keyword>
<dbReference type="InParanoid" id="A0A671F7U9"/>
<reference evidence="2" key="3">
    <citation type="submission" date="2018-12" db="EMBL/GenBank/DDBJ databases">
        <title>G10K-VGP greater horseshoe bat female genome, primary haplotype.</title>
        <authorList>
            <person name="Teeling E."/>
            <person name="Myers G."/>
            <person name="Vernes S."/>
            <person name="Pippel M."/>
            <person name="Winkler S."/>
            <person name="Fedrigo O."/>
            <person name="Rhie A."/>
            <person name="Koren S."/>
            <person name="Phillippy A."/>
            <person name="Lewin H."/>
            <person name="Damas J."/>
            <person name="Howe K."/>
            <person name="Mountcastle J."/>
            <person name="Jarvis E.D."/>
        </authorList>
    </citation>
    <scope>NUCLEOTIDE SEQUENCE [LARGE SCALE GENOMIC DNA]</scope>
</reference>
<dbReference type="OMA" id="VWARTTK"/>
<accession>A0A671F7U9</accession>
<evidence type="ECO:0000313" key="1">
    <source>
        <dbReference type="Ensembl" id="ENSRFEP00010021585.1"/>
    </source>
</evidence>